<keyword evidence="2" id="KW-1185">Reference proteome</keyword>
<dbReference type="AlphaFoldDB" id="A0A7W7D8K3"/>
<dbReference type="EMBL" id="JACHND010000001">
    <property type="protein sequence ID" value="MBB4702285.1"/>
    <property type="molecule type" value="Genomic_DNA"/>
</dbReference>
<evidence type="ECO:0000313" key="1">
    <source>
        <dbReference type="EMBL" id="MBB4702285.1"/>
    </source>
</evidence>
<accession>A0A7W7D8K3</accession>
<dbReference type="Proteomes" id="UP000542210">
    <property type="component" value="Unassembled WGS sequence"/>
</dbReference>
<name>A0A7W7D8K3_9ACTN</name>
<dbReference type="RefSeq" id="WP_184881933.1">
    <property type="nucleotide sequence ID" value="NZ_BOOV01000048.1"/>
</dbReference>
<protein>
    <submittedName>
        <fullName evidence="1">Uncharacterized protein</fullName>
    </submittedName>
</protein>
<organism evidence="1 2">
    <name type="scientific">Sphaerisporangium siamense</name>
    <dbReference type="NCBI Taxonomy" id="795645"/>
    <lineage>
        <taxon>Bacteria</taxon>
        <taxon>Bacillati</taxon>
        <taxon>Actinomycetota</taxon>
        <taxon>Actinomycetes</taxon>
        <taxon>Streptosporangiales</taxon>
        <taxon>Streptosporangiaceae</taxon>
        <taxon>Sphaerisporangium</taxon>
    </lineage>
</organism>
<reference evidence="1 2" key="1">
    <citation type="submission" date="2020-08" db="EMBL/GenBank/DDBJ databases">
        <title>Sequencing the genomes of 1000 actinobacteria strains.</title>
        <authorList>
            <person name="Klenk H.-P."/>
        </authorList>
    </citation>
    <scope>NUCLEOTIDE SEQUENCE [LARGE SCALE GENOMIC DNA]</scope>
    <source>
        <strain evidence="1 2">DSM 45784</strain>
    </source>
</reference>
<proteinExistence type="predicted"/>
<evidence type="ECO:0000313" key="2">
    <source>
        <dbReference type="Proteomes" id="UP000542210"/>
    </source>
</evidence>
<gene>
    <name evidence="1" type="ORF">BJ982_003829</name>
</gene>
<sequence>MADYEIPDDMLKAQVAFYEADAVVQSFEGNLPPASEIVAGEAAISPAQEEELAAARRERGLALDALYAPHDWWGQADSRLAAREALQKAGWEAFQKPPRS</sequence>
<comment type="caution">
    <text evidence="1">The sequence shown here is derived from an EMBL/GenBank/DDBJ whole genome shotgun (WGS) entry which is preliminary data.</text>
</comment>